<dbReference type="GO" id="GO:0006178">
    <property type="term" value="P:guanine salvage"/>
    <property type="evidence" value="ECO:0007669"/>
    <property type="project" value="TreeGrafter"/>
</dbReference>
<dbReference type="CDD" id="cd06223">
    <property type="entry name" value="PRTases_typeI"/>
    <property type="match status" value="1"/>
</dbReference>
<evidence type="ECO:0000313" key="17">
    <source>
        <dbReference type="EMBL" id="ABJ86612.1"/>
    </source>
</evidence>
<evidence type="ECO:0000256" key="12">
    <source>
        <dbReference type="ARBA" id="ARBA00022842"/>
    </source>
</evidence>
<keyword evidence="7 15" id="KW-0328">Glycosyltransferase</keyword>
<evidence type="ECO:0000256" key="5">
    <source>
        <dbReference type="ARBA" id="ARBA00011895"/>
    </source>
</evidence>
<comment type="catalytic activity">
    <reaction evidence="13">
        <text>GMP + diphosphate = guanine + 5-phospho-alpha-D-ribose 1-diphosphate</text>
        <dbReference type="Rhea" id="RHEA:25424"/>
        <dbReference type="ChEBI" id="CHEBI:16235"/>
        <dbReference type="ChEBI" id="CHEBI:33019"/>
        <dbReference type="ChEBI" id="CHEBI:58017"/>
        <dbReference type="ChEBI" id="CHEBI:58115"/>
        <dbReference type="EC" id="2.4.2.8"/>
    </reaction>
    <physiologicalReaction direction="right-to-left" evidence="13">
        <dbReference type="Rhea" id="RHEA:25426"/>
    </physiologicalReaction>
</comment>
<evidence type="ECO:0000256" key="2">
    <source>
        <dbReference type="ARBA" id="ARBA00004496"/>
    </source>
</evidence>
<dbReference type="Gene3D" id="3.40.50.2020">
    <property type="match status" value="1"/>
</dbReference>
<dbReference type="EMBL" id="CP000473">
    <property type="protein sequence ID" value="ABJ86612.1"/>
    <property type="molecule type" value="Genomic_DNA"/>
</dbReference>
<dbReference type="GO" id="GO:0046100">
    <property type="term" value="P:hypoxanthine metabolic process"/>
    <property type="evidence" value="ECO:0007669"/>
    <property type="project" value="TreeGrafter"/>
</dbReference>
<dbReference type="InterPro" id="IPR000836">
    <property type="entry name" value="PRTase_dom"/>
</dbReference>
<evidence type="ECO:0000259" key="16">
    <source>
        <dbReference type="Pfam" id="PF00156"/>
    </source>
</evidence>
<keyword evidence="9 15" id="KW-0479">Metal-binding</keyword>
<evidence type="ECO:0000256" key="14">
    <source>
        <dbReference type="ARBA" id="ARBA00049402"/>
    </source>
</evidence>
<dbReference type="PANTHER" id="PTHR43340">
    <property type="entry name" value="HYPOXANTHINE-GUANINE PHOSPHORIBOSYLTRANSFERASE"/>
    <property type="match status" value="1"/>
</dbReference>
<dbReference type="SUPFAM" id="SSF53271">
    <property type="entry name" value="PRTase-like"/>
    <property type="match status" value="1"/>
</dbReference>
<dbReference type="UniPathway" id="UPA00591">
    <property type="reaction ID" value="UER00648"/>
</dbReference>
<comment type="cofactor">
    <cofactor evidence="1 15">
        <name>Mg(2+)</name>
        <dbReference type="ChEBI" id="CHEBI:18420"/>
    </cofactor>
</comment>
<comment type="pathway">
    <text evidence="3 15">Purine metabolism; IMP biosynthesis via salvage pathway; IMP from hypoxanthine: step 1/1.</text>
</comment>
<evidence type="ECO:0000256" key="8">
    <source>
        <dbReference type="ARBA" id="ARBA00022679"/>
    </source>
</evidence>
<evidence type="ECO:0000256" key="13">
    <source>
        <dbReference type="ARBA" id="ARBA00048811"/>
    </source>
</evidence>
<dbReference type="InParanoid" id="Q01UQ8"/>
<evidence type="ECO:0000256" key="6">
    <source>
        <dbReference type="ARBA" id="ARBA00022490"/>
    </source>
</evidence>
<keyword evidence="12 15" id="KW-0460">Magnesium</keyword>
<dbReference type="GO" id="GO:0005829">
    <property type="term" value="C:cytosol"/>
    <property type="evidence" value="ECO:0007669"/>
    <property type="project" value="TreeGrafter"/>
</dbReference>
<dbReference type="InterPro" id="IPR029057">
    <property type="entry name" value="PRTase-like"/>
</dbReference>
<evidence type="ECO:0000256" key="7">
    <source>
        <dbReference type="ARBA" id="ARBA00022676"/>
    </source>
</evidence>
<organism evidence="17">
    <name type="scientific">Solibacter usitatus (strain Ellin6076)</name>
    <dbReference type="NCBI Taxonomy" id="234267"/>
    <lineage>
        <taxon>Bacteria</taxon>
        <taxon>Pseudomonadati</taxon>
        <taxon>Acidobacteriota</taxon>
        <taxon>Terriglobia</taxon>
        <taxon>Bryobacterales</taxon>
        <taxon>Solibacteraceae</taxon>
        <taxon>Candidatus Solibacter</taxon>
    </lineage>
</organism>
<sequence length="177" mass="19884">MTDPKLRILISAEKIQERIRELGEKISADYPTGNLHMICILKGAIFFMTDLARAMKRDVQIDFMGISTYGKGKTSSGEVKVTKDLDISLEGADVLIVEDIVDSGVTLNYLMHLLDQRKPHSIRIAALLDKPERRLRPVHVSYVGFEIPDQFVVGYGLDYAEKYRNLDDVCVLDDPGA</sequence>
<dbReference type="GO" id="GO:0000166">
    <property type="term" value="F:nucleotide binding"/>
    <property type="evidence" value="ECO:0007669"/>
    <property type="project" value="UniProtKB-KW"/>
</dbReference>
<dbReference type="GO" id="GO:0000287">
    <property type="term" value="F:magnesium ion binding"/>
    <property type="evidence" value="ECO:0007669"/>
    <property type="project" value="TreeGrafter"/>
</dbReference>
<accession>Q01UQ8</accession>
<name>Q01UQ8_SOLUE</name>
<dbReference type="AlphaFoldDB" id="Q01UQ8"/>
<evidence type="ECO:0000256" key="9">
    <source>
        <dbReference type="ARBA" id="ARBA00022723"/>
    </source>
</evidence>
<dbReference type="Pfam" id="PF00156">
    <property type="entry name" value="Pribosyltran"/>
    <property type="match status" value="1"/>
</dbReference>
<dbReference type="PANTHER" id="PTHR43340:SF1">
    <property type="entry name" value="HYPOXANTHINE PHOSPHORIBOSYLTRANSFERASE"/>
    <property type="match status" value="1"/>
</dbReference>
<keyword evidence="10 15" id="KW-0660">Purine salvage</keyword>
<evidence type="ECO:0000256" key="11">
    <source>
        <dbReference type="ARBA" id="ARBA00022741"/>
    </source>
</evidence>
<evidence type="ECO:0000256" key="10">
    <source>
        <dbReference type="ARBA" id="ARBA00022726"/>
    </source>
</evidence>
<dbReference type="GO" id="GO:0032263">
    <property type="term" value="P:GMP salvage"/>
    <property type="evidence" value="ECO:0007669"/>
    <property type="project" value="TreeGrafter"/>
</dbReference>
<keyword evidence="11 15" id="KW-0547">Nucleotide-binding</keyword>
<evidence type="ECO:0000256" key="4">
    <source>
        <dbReference type="ARBA" id="ARBA00008391"/>
    </source>
</evidence>
<dbReference type="GO" id="GO:0006166">
    <property type="term" value="P:purine ribonucleoside salvage"/>
    <property type="evidence" value="ECO:0007669"/>
    <property type="project" value="UniProtKB-KW"/>
</dbReference>
<comment type="catalytic activity">
    <reaction evidence="14">
        <text>IMP + diphosphate = hypoxanthine + 5-phospho-alpha-D-ribose 1-diphosphate</text>
        <dbReference type="Rhea" id="RHEA:17973"/>
        <dbReference type="ChEBI" id="CHEBI:17368"/>
        <dbReference type="ChEBI" id="CHEBI:33019"/>
        <dbReference type="ChEBI" id="CHEBI:58017"/>
        <dbReference type="ChEBI" id="CHEBI:58053"/>
        <dbReference type="EC" id="2.4.2.8"/>
    </reaction>
    <physiologicalReaction direction="right-to-left" evidence="14">
        <dbReference type="Rhea" id="RHEA:17975"/>
    </physiologicalReaction>
</comment>
<dbReference type="KEGG" id="sus:Acid_5665"/>
<dbReference type="GO" id="GO:0032264">
    <property type="term" value="P:IMP salvage"/>
    <property type="evidence" value="ECO:0007669"/>
    <property type="project" value="UniProtKB-UniPathway"/>
</dbReference>
<comment type="similarity">
    <text evidence="4 15">Belongs to the purine/pyrimidine phosphoribosyltransferase family.</text>
</comment>
<feature type="domain" description="Phosphoribosyltransferase" evidence="16">
    <location>
        <begin position="14"/>
        <end position="159"/>
    </location>
</feature>
<dbReference type="GO" id="GO:0052657">
    <property type="term" value="F:guanine phosphoribosyltransferase activity"/>
    <property type="evidence" value="ECO:0007669"/>
    <property type="project" value="UniProtKB-ARBA"/>
</dbReference>
<dbReference type="HOGENOM" id="CLU_073615_0_0_0"/>
<dbReference type="eggNOG" id="COG0634">
    <property type="taxonomic scope" value="Bacteria"/>
</dbReference>
<keyword evidence="8 15" id="KW-0808">Transferase</keyword>
<protein>
    <recommendedName>
        <fullName evidence="5 15">Hypoxanthine phosphoribosyltransferase</fullName>
        <ecNumber evidence="5 15">2.4.2.8</ecNumber>
    </recommendedName>
</protein>
<keyword evidence="6 15" id="KW-0963">Cytoplasm</keyword>
<gene>
    <name evidence="17" type="ordered locus">Acid_5665</name>
</gene>
<dbReference type="NCBIfam" id="TIGR01203">
    <property type="entry name" value="HGPRTase"/>
    <property type="match status" value="1"/>
</dbReference>
<reference evidence="17" key="1">
    <citation type="submission" date="2006-10" db="EMBL/GenBank/DDBJ databases">
        <title>Complete sequence of Solibacter usitatus Ellin6076.</title>
        <authorList>
            <consortium name="US DOE Joint Genome Institute"/>
            <person name="Copeland A."/>
            <person name="Lucas S."/>
            <person name="Lapidus A."/>
            <person name="Barry K."/>
            <person name="Detter J.C."/>
            <person name="Glavina del Rio T."/>
            <person name="Hammon N."/>
            <person name="Israni S."/>
            <person name="Dalin E."/>
            <person name="Tice H."/>
            <person name="Pitluck S."/>
            <person name="Thompson L.S."/>
            <person name="Brettin T."/>
            <person name="Bruce D."/>
            <person name="Han C."/>
            <person name="Tapia R."/>
            <person name="Gilna P."/>
            <person name="Schmutz J."/>
            <person name="Larimer F."/>
            <person name="Land M."/>
            <person name="Hauser L."/>
            <person name="Kyrpides N."/>
            <person name="Mikhailova N."/>
            <person name="Janssen P.H."/>
            <person name="Kuske C.R."/>
            <person name="Richardson P."/>
        </authorList>
    </citation>
    <scope>NUCLEOTIDE SEQUENCE</scope>
    <source>
        <strain evidence="17">Ellin6076</strain>
    </source>
</reference>
<evidence type="ECO:0000256" key="15">
    <source>
        <dbReference type="RuleBase" id="RU364099"/>
    </source>
</evidence>
<dbReference type="FunFam" id="3.40.50.2020:FF:000006">
    <property type="entry name" value="Hypoxanthine phosphoribosyltransferase"/>
    <property type="match status" value="1"/>
</dbReference>
<dbReference type="OrthoDB" id="9802824at2"/>
<evidence type="ECO:0000256" key="1">
    <source>
        <dbReference type="ARBA" id="ARBA00001946"/>
    </source>
</evidence>
<proteinExistence type="inferred from homology"/>
<dbReference type="EC" id="2.4.2.8" evidence="5 15"/>
<dbReference type="GO" id="GO:0004422">
    <property type="term" value="F:hypoxanthine phosphoribosyltransferase activity"/>
    <property type="evidence" value="ECO:0007669"/>
    <property type="project" value="InterPro"/>
</dbReference>
<evidence type="ECO:0000256" key="3">
    <source>
        <dbReference type="ARBA" id="ARBA00004669"/>
    </source>
</evidence>
<dbReference type="InterPro" id="IPR050408">
    <property type="entry name" value="HGPRT"/>
</dbReference>
<comment type="subcellular location">
    <subcellularLocation>
        <location evidence="2 15">Cytoplasm</location>
    </subcellularLocation>
</comment>
<dbReference type="STRING" id="234267.Acid_5665"/>
<dbReference type="InterPro" id="IPR005904">
    <property type="entry name" value="Hxn_phspho_trans"/>
</dbReference>